<comment type="caution">
    <text evidence="1">The sequence shown here is derived from an EMBL/GenBank/DDBJ whole genome shotgun (WGS) entry which is preliminary data.</text>
</comment>
<dbReference type="EMBL" id="VDEP01000236">
    <property type="protein sequence ID" value="KAA1122357.1"/>
    <property type="molecule type" value="Genomic_DNA"/>
</dbReference>
<evidence type="ECO:0000313" key="1">
    <source>
        <dbReference type="EMBL" id="KAA1122357.1"/>
    </source>
</evidence>
<sequence>MSNPKDLPKSEIRAPVLHRHLPSPLAVLTLRAWLHRMIPQRILTRRRPSIQIRPKTDQSP</sequence>
<proteinExistence type="predicted"/>
<organism evidence="1 2">
    <name type="scientific">Puccinia graminis f. sp. tritici</name>
    <dbReference type="NCBI Taxonomy" id="56615"/>
    <lineage>
        <taxon>Eukaryota</taxon>
        <taxon>Fungi</taxon>
        <taxon>Dikarya</taxon>
        <taxon>Basidiomycota</taxon>
        <taxon>Pucciniomycotina</taxon>
        <taxon>Pucciniomycetes</taxon>
        <taxon>Pucciniales</taxon>
        <taxon>Pucciniaceae</taxon>
        <taxon>Puccinia</taxon>
    </lineage>
</organism>
<protein>
    <submittedName>
        <fullName evidence="1">Uncharacterized protein</fullName>
    </submittedName>
</protein>
<gene>
    <name evidence="1" type="ORF">PGTUg99_037049</name>
</gene>
<dbReference type="Proteomes" id="UP000325313">
    <property type="component" value="Unassembled WGS sequence"/>
</dbReference>
<dbReference type="AlphaFoldDB" id="A0A5B0R9N1"/>
<name>A0A5B0R9N1_PUCGR</name>
<reference evidence="1 2" key="1">
    <citation type="submission" date="2019-05" db="EMBL/GenBank/DDBJ databases">
        <title>Emergence of the Ug99 lineage of the wheat stem rust pathogen through somatic hybridization.</title>
        <authorList>
            <person name="Li F."/>
            <person name="Upadhyaya N.M."/>
            <person name="Sperschneider J."/>
            <person name="Matny O."/>
            <person name="Nguyen-Phuc H."/>
            <person name="Mago R."/>
            <person name="Raley C."/>
            <person name="Miller M.E."/>
            <person name="Silverstein K.A.T."/>
            <person name="Henningsen E."/>
            <person name="Hirsch C.D."/>
            <person name="Visser B."/>
            <person name="Pretorius Z.A."/>
            <person name="Steffenson B.J."/>
            <person name="Schwessinger B."/>
            <person name="Dodds P.N."/>
            <person name="Figueroa M."/>
        </authorList>
    </citation>
    <scope>NUCLEOTIDE SEQUENCE [LARGE SCALE GENOMIC DNA]</scope>
    <source>
        <strain evidence="1 2">Ug99</strain>
    </source>
</reference>
<evidence type="ECO:0000313" key="2">
    <source>
        <dbReference type="Proteomes" id="UP000325313"/>
    </source>
</evidence>
<accession>A0A5B0R9N1</accession>